<name>A0AA88A351_FICCA</name>
<keyword evidence="2" id="KW-0833">Ubl conjugation pathway</keyword>
<feature type="region of interest" description="Disordered" evidence="3">
    <location>
        <begin position="167"/>
        <end position="199"/>
    </location>
</feature>
<reference evidence="5" key="1">
    <citation type="submission" date="2023-07" db="EMBL/GenBank/DDBJ databases">
        <title>draft genome sequence of fig (Ficus carica).</title>
        <authorList>
            <person name="Takahashi T."/>
            <person name="Nishimura K."/>
        </authorList>
    </citation>
    <scope>NUCLEOTIDE SEQUENCE</scope>
</reference>
<evidence type="ECO:0000313" key="5">
    <source>
        <dbReference type="EMBL" id="GMN44855.1"/>
    </source>
</evidence>
<sequence length="619" mass="68685">MDPDVVEIPPPVPRPPRMLKHKEVMLHDVIELDEEEEEDNVDLMLFGEVDEKNLKGKAIDFVSDGYSDHSVEEAMVNPFGLAGVEAFGSFNGVEASKTFDPAADNVINLDGQSSDASFDDDNDDIDLYSEDFMDIDEYAMLQAHFDNVDIPPGIEAPIPFMFGPPKSKKKTISGTGSSSVQTPFPIQSSTVDPPGINSSSPAWLSGSEHFIMDSISGGSSNLPIQMDSTKHPMEVDLSAPWFLSQTSQSKKKATALQHKGSAPNLPLGVASKSRWRRPFQYKKKQHNLSSSTNYDPVTPIGVKKLPSGVEPSFWEPHIPDNIKKQVGTNTFHSSSYVDISKLPSGVGPSLPWAQAPFKASFKSSMFNHFAHPSFNPPMGPAYHPQDPADMHLWFGHFHRNLKNDAVVGSSTNDVEAKPIMDKDEILRKFQLFKQFDTVEDHSDHHYTGNGSAKHSSKNWAKRIQEEWKILEKDLPDTIFVRVYESRMDLLRAVIVGAEGTPYHDGLFFFDVFFPSGYPNVPPHFEDFVMGHFFNHAHDILVACKAYMDGAQVGCLVKGGVQDVDEGDKSCSRQFQDSLAGYMNTLVKEFSQIGVEDCQKFLSPTANVNKKMGRKPQAAP</sequence>
<dbReference type="EMBL" id="BTGU01000019">
    <property type="protein sequence ID" value="GMN44855.1"/>
    <property type="molecule type" value="Genomic_DNA"/>
</dbReference>
<accession>A0AA88A351</accession>
<dbReference type="GO" id="GO:0061631">
    <property type="term" value="F:ubiquitin conjugating enzyme activity"/>
    <property type="evidence" value="ECO:0007669"/>
    <property type="project" value="TreeGrafter"/>
</dbReference>
<feature type="compositionally biased region" description="Polar residues" evidence="3">
    <location>
        <begin position="180"/>
        <end position="199"/>
    </location>
</feature>
<organism evidence="5 6">
    <name type="scientific">Ficus carica</name>
    <name type="common">Common fig</name>
    <dbReference type="NCBI Taxonomy" id="3494"/>
    <lineage>
        <taxon>Eukaryota</taxon>
        <taxon>Viridiplantae</taxon>
        <taxon>Streptophyta</taxon>
        <taxon>Embryophyta</taxon>
        <taxon>Tracheophyta</taxon>
        <taxon>Spermatophyta</taxon>
        <taxon>Magnoliopsida</taxon>
        <taxon>eudicotyledons</taxon>
        <taxon>Gunneridae</taxon>
        <taxon>Pentapetalae</taxon>
        <taxon>rosids</taxon>
        <taxon>fabids</taxon>
        <taxon>Rosales</taxon>
        <taxon>Moraceae</taxon>
        <taxon>Ficeae</taxon>
        <taxon>Ficus</taxon>
    </lineage>
</organism>
<evidence type="ECO:0000259" key="4">
    <source>
        <dbReference type="PROSITE" id="PS50127"/>
    </source>
</evidence>
<dbReference type="PANTHER" id="PTHR46116">
    <property type="entry name" value="(E3-INDEPENDENT) E2 UBIQUITIN-CONJUGATING ENZYME"/>
    <property type="match status" value="1"/>
</dbReference>
<dbReference type="PANTHER" id="PTHR46116:SF41">
    <property type="entry name" value="UBIQUITIN-CONJUGATING ENZYME E2 25-RELATED"/>
    <property type="match status" value="1"/>
</dbReference>
<gene>
    <name evidence="5" type="ORF">TIFTF001_014051</name>
</gene>
<dbReference type="Pfam" id="PF00179">
    <property type="entry name" value="UQ_con"/>
    <property type="match status" value="1"/>
</dbReference>
<comment type="caution">
    <text evidence="5">The sequence shown here is derived from an EMBL/GenBank/DDBJ whole genome shotgun (WGS) entry which is preliminary data.</text>
</comment>
<protein>
    <recommendedName>
        <fullName evidence="4">UBC core domain-containing protein</fullName>
    </recommendedName>
</protein>
<dbReference type="Gene3D" id="3.10.110.10">
    <property type="entry name" value="Ubiquitin Conjugating Enzyme"/>
    <property type="match status" value="1"/>
</dbReference>
<dbReference type="AlphaFoldDB" id="A0AA88A351"/>
<proteinExistence type="predicted"/>
<keyword evidence="1" id="KW-0808">Transferase</keyword>
<evidence type="ECO:0000256" key="1">
    <source>
        <dbReference type="ARBA" id="ARBA00022679"/>
    </source>
</evidence>
<dbReference type="InterPro" id="IPR000608">
    <property type="entry name" value="UBC"/>
</dbReference>
<evidence type="ECO:0000313" key="6">
    <source>
        <dbReference type="Proteomes" id="UP001187192"/>
    </source>
</evidence>
<feature type="domain" description="UBC core" evidence="4">
    <location>
        <begin position="458"/>
        <end position="619"/>
    </location>
</feature>
<keyword evidence="6" id="KW-1185">Reference proteome</keyword>
<dbReference type="SUPFAM" id="SSF54495">
    <property type="entry name" value="UBC-like"/>
    <property type="match status" value="1"/>
</dbReference>
<dbReference type="InterPro" id="IPR016135">
    <property type="entry name" value="UBQ-conjugating_enzyme/RWD"/>
</dbReference>
<evidence type="ECO:0000256" key="2">
    <source>
        <dbReference type="ARBA" id="ARBA00022786"/>
    </source>
</evidence>
<dbReference type="PROSITE" id="PS50127">
    <property type="entry name" value="UBC_2"/>
    <property type="match status" value="1"/>
</dbReference>
<evidence type="ECO:0000256" key="3">
    <source>
        <dbReference type="SAM" id="MobiDB-lite"/>
    </source>
</evidence>
<dbReference type="Proteomes" id="UP001187192">
    <property type="component" value="Unassembled WGS sequence"/>
</dbReference>